<dbReference type="GO" id="GO:0009250">
    <property type="term" value="P:glucan biosynthetic process"/>
    <property type="evidence" value="ECO:0007669"/>
    <property type="project" value="InterPro"/>
</dbReference>
<evidence type="ECO:0000259" key="4">
    <source>
        <dbReference type="Pfam" id="PF13439"/>
    </source>
</evidence>
<evidence type="ECO:0000313" key="6">
    <source>
        <dbReference type="Proteomes" id="UP000594637"/>
    </source>
</evidence>
<dbReference type="PANTHER" id="PTHR45947:SF3">
    <property type="entry name" value="SULFOQUINOVOSYL TRANSFERASE SQD2"/>
    <property type="match status" value="1"/>
</dbReference>
<dbReference type="Pfam" id="PF13439">
    <property type="entry name" value="Glyco_transf_4"/>
    <property type="match status" value="1"/>
</dbReference>
<gene>
    <name evidence="5" type="primary">glgA</name>
    <name evidence="5" type="ORF">ID810_07020</name>
</gene>
<keyword evidence="1" id="KW-0328">Glycosyltransferase</keyword>
<organism evidence="5 6">
    <name type="scientific">Actinomyces respiraculi</name>
    <dbReference type="NCBI Taxonomy" id="2744574"/>
    <lineage>
        <taxon>Bacteria</taxon>
        <taxon>Bacillati</taxon>
        <taxon>Actinomycetota</taxon>
        <taxon>Actinomycetes</taxon>
        <taxon>Actinomycetales</taxon>
        <taxon>Actinomycetaceae</taxon>
        <taxon>Actinomyces</taxon>
    </lineage>
</organism>
<dbReference type="PANTHER" id="PTHR45947">
    <property type="entry name" value="SULFOQUINOVOSYL TRANSFERASE SQD2"/>
    <property type="match status" value="1"/>
</dbReference>
<evidence type="ECO:0000259" key="3">
    <source>
        <dbReference type="Pfam" id="PF00534"/>
    </source>
</evidence>
<protein>
    <submittedName>
        <fullName evidence="5">Glycogen synthase</fullName>
    </submittedName>
</protein>
<keyword evidence="6" id="KW-1185">Reference proteome</keyword>
<keyword evidence="2" id="KW-0808">Transferase</keyword>
<dbReference type="Pfam" id="PF00534">
    <property type="entry name" value="Glycos_transf_1"/>
    <property type="match status" value="1"/>
</dbReference>
<proteinExistence type="predicted"/>
<dbReference type="InterPro" id="IPR011875">
    <property type="entry name" value="M1P_synthase"/>
</dbReference>
<dbReference type="SUPFAM" id="SSF53756">
    <property type="entry name" value="UDP-Glycosyltransferase/glycogen phosphorylase"/>
    <property type="match status" value="1"/>
</dbReference>
<dbReference type="InterPro" id="IPR028098">
    <property type="entry name" value="Glyco_trans_4-like_N"/>
</dbReference>
<name>A0A7T0PVC7_9ACTO</name>
<dbReference type="Gene3D" id="3.40.50.2000">
    <property type="entry name" value="Glycogen Phosphorylase B"/>
    <property type="match status" value="2"/>
</dbReference>
<dbReference type="CDD" id="cd03801">
    <property type="entry name" value="GT4_PimA-like"/>
    <property type="match status" value="1"/>
</dbReference>
<dbReference type="InterPro" id="IPR001296">
    <property type="entry name" value="Glyco_trans_1"/>
</dbReference>
<evidence type="ECO:0000256" key="1">
    <source>
        <dbReference type="ARBA" id="ARBA00022676"/>
    </source>
</evidence>
<dbReference type="GO" id="GO:1901137">
    <property type="term" value="P:carbohydrate derivative biosynthetic process"/>
    <property type="evidence" value="ECO:0007669"/>
    <property type="project" value="UniProtKB-ARBA"/>
</dbReference>
<feature type="domain" description="Glycosyltransferase subfamily 4-like N-terminal" evidence="4">
    <location>
        <begin position="15"/>
        <end position="180"/>
    </location>
</feature>
<dbReference type="KEGG" id="arep:ID810_07020"/>
<dbReference type="RefSeq" id="WP_166854854.1">
    <property type="nucleotide sequence ID" value="NZ_CP063989.1"/>
</dbReference>
<reference evidence="5 6" key="1">
    <citation type="submission" date="2020-11" db="EMBL/GenBank/DDBJ databases">
        <title>Actinomyces sp. ZJ750.</title>
        <authorList>
            <person name="Zhou J."/>
        </authorList>
    </citation>
    <scope>NUCLEOTIDE SEQUENCE [LARGE SCALE GENOMIC DNA]</scope>
    <source>
        <strain evidence="5 6">ZJ750</strain>
    </source>
</reference>
<sequence>MRVDLLTKEYPPFIYGGAGVHVNELAKVLRAHADVRVHAFGGPREGAEEGVTGYSDLPELAGTNAALQTLGVDLQMVPGVAGADIVHSHTWYANMAGHLAGLLHSIPHVVSAHSLEPMRPWKAEQLGGGYALSSWAERQAYEGASAIIAVSNGMRADILRSYPAVDPGRVKVVHNGIDLEDWARPEDAEFEALSVQVRERFAIDPTRPTVVFVGRVTRQKGLPHLLRAVEMLPAEVQVILCAGAPDTKEIKAEVDAAVAALQAQRTGVVLIEEMLPHRELQAVLASSDVFVCPSVYEPLGIVNLEAMAMGLPVVGSATGGIPDVIVDGETGYLVPLEQLQDGTGTPIHPEVFASDLAARLTDLVTDEGRAKRMGAAARARVEEHFSWAAIAERTMEVYRWALDNPR</sequence>
<evidence type="ECO:0000256" key="2">
    <source>
        <dbReference type="ARBA" id="ARBA00022679"/>
    </source>
</evidence>
<dbReference type="NCBIfam" id="TIGR02149">
    <property type="entry name" value="glgA_Coryne"/>
    <property type="match status" value="1"/>
</dbReference>
<feature type="domain" description="Glycosyl transferase family 1" evidence="3">
    <location>
        <begin position="198"/>
        <end position="378"/>
    </location>
</feature>
<dbReference type="EMBL" id="CP063989">
    <property type="protein sequence ID" value="QPL04554.1"/>
    <property type="molecule type" value="Genomic_DNA"/>
</dbReference>
<dbReference type="AlphaFoldDB" id="A0A7T0PVC7"/>
<accession>A0A7T0PVC7</accession>
<dbReference type="InterPro" id="IPR050194">
    <property type="entry name" value="Glycosyltransferase_grp1"/>
</dbReference>
<dbReference type="Proteomes" id="UP000594637">
    <property type="component" value="Chromosome"/>
</dbReference>
<dbReference type="GO" id="GO:0016757">
    <property type="term" value="F:glycosyltransferase activity"/>
    <property type="evidence" value="ECO:0007669"/>
    <property type="project" value="UniProtKB-KW"/>
</dbReference>
<evidence type="ECO:0000313" key="5">
    <source>
        <dbReference type="EMBL" id="QPL04554.1"/>
    </source>
</evidence>